<accession>A0A811URA3</accession>
<comment type="caution">
    <text evidence="1">The sequence shown here is derived from an EMBL/GenBank/DDBJ whole genome shotgun (WGS) entry which is preliminary data.</text>
</comment>
<evidence type="ECO:0000313" key="2">
    <source>
        <dbReference type="Proteomes" id="UP000606786"/>
    </source>
</evidence>
<keyword evidence="2" id="KW-1185">Reference proteome</keyword>
<sequence>MAWLPLIIKGWNAGKQHNREYKAYLQNVLLANEESESIDRTYDNRDGLYVIGKDQNYQINHNRNKDATTAKSHKYSSHQLDFVMSSDQRPNENDDFFGDTQEIITFAEKGKLAN</sequence>
<reference evidence="1" key="1">
    <citation type="submission" date="2020-11" db="EMBL/GenBank/DDBJ databases">
        <authorList>
            <person name="Whitehead M."/>
        </authorList>
    </citation>
    <scope>NUCLEOTIDE SEQUENCE</scope>
    <source>
        <strain evidence="1">EGII</strain>
    </source>
</reference>
<organism evidence="1 2">
    <name type="scientific">Ceratitis capitata</name>
    <name type="common">Mediterranean fruit fly</name>
    <name type="synonym">Tephritis capitata</name>
    <dbReference type="NCBI Taxonomy" id="7213"/>
    <lineage>
        <taxon>Eukaryota</taxon>
        <taxon>Metazoa</taxon>
        <taxon>Ecdysozoa</taxon>
        <taxon>Arthropoda</taxon>
        <taxon>Hexapoda</taxon>
        <taxon>Insecta</taxon>
        <taxon>Pterygota</taxon>
        <taxon>Neoptera</taxon>
        <taxon>Endopterygota</taxon>
        <taxon>Diptera</taxon>
        <taxon>Brachycera</taxon>
        <taxon>Muscomorpha</taxon>
        <taxon>Tephritoidea</taxon>
        <taxon>Tephritidae</taxon>
        <taxon>Ceratitis</taxon>
        <taxon>Ceratitis</taxon>
    </lineage>
</organism>
<dbReference type="OrthoDB" id="6516235at2759"/>
<gene>
    <name evidence="1" type="ORF">CCAP1982_LOCUS9332</name>
</gene>
<dbReference type="Proteomes" id="UP000606786">
    <property type="component" value="Unassembled WGS sequence"/>
</dbReference>
<evidence type="ECO:0000313" key="1">
    <source>
        <dbReference type="EMBL" id="CAD7000858.1"/>
    </source>
</evidence>
<protein>
    <submittedName>
        <fullName evidence="1">(Mediterranean fruit fly) hypothetical protein</fullName>
    </submittedName>
</protein>
<proteinExistence type="predicted"/>
<dbReference type="EMBL" id="CAJHJT010000023">
    <property type="protein sequence ID" value="CAD7000858.1"/>
    <property type="molecule type" value="Genomic_DNA"/>
</dbReference>
<dbReference type="AlphaFoldDB" id="A0A811URA3"/>
<name>A0A811URA3_CERCA</name>